<dbReference type="KEGG" id="dgo:DGo_PB0027"/>
<feature type="region of interest" description="Disordered" evidence="1">
    <location>
        <begin position="56"/>
        <end position="89"/>
    </location>
</feature>
<dbReference type="Proteomes" id="UP000007575">
    <property type="component" value="Plasmid P2"/>
</dbReference>
<dbReference type="PATRIC" id="fig|745776.4.peg.3442"/>
<organism evidence="2 3">
    <name type="scientific">Deinococcus gobiensis (strain DSM 21396 / JCM 16679 / CGMCC 1.7299 / I-0)</name>
    <dbReference type="NCBI Taxonomy" id="745776"/>
    <lineage>
        <taxon>Bacteria</taxon>
        <taxon>Thermotogati</taxon>
        <taxon>Deinococcota</taxon>
        <taxon>Deinococci</taxon>
        <taxon>Deinococcales</taxon>
        <taxon>Deinococcaceae</taxon>
        <taxon>Deinococcus</taxon>
    </lineage>
</organism>
<keyword evidence="3" id="KW-1185">Reference proteome</keyword>
<proteinExistence type="predicted"/>
<evidence type="ECO:0000313" key="3">
    <source>
        <dbReference type="Proteomes" id="UP000007575"/>
    </source>
</evidence>
<reference evidence="2 3" key="1">
    <citation type="journal article" date="2012" name="PLoS ONE">
        <title>Genome sequence and transcriptome analysis of the radioresistant bacterium Deinococcus gobiensis: insights into the extreme environmental adaptations.</title>
        <authorList>
            <person name="Yuan M."/>
            <person name="Chen M."/>
            <person name="Zhang W."/>
            <person name="Lu W."/>
            <person name="Wang J."/>
            <person name="Yang M."/>
            <person name="Zhao P."/>
            <person name="Tang R."/>
            <person name="Li X."/>
            <person name="Hao Y."/>
            <person name="Zhou Z."/>
            <person name="Zhan Y."/>
            <person name="Yu H."/>
            <person name="Teng C."/>
            <person name="Yan Y."/>
            <person name="Ping S."/>
            <person name="Wang Y."/>
            <person name="Lin M."/>
        </authorList>
    </citation>
    <scope>NUCLEOTIDE SEQUENCE [LARGE SCALE GENOMIC DNA]</scope>
    <source>
        <strain evidence="3">DSM 21396 / JCM 16679 / CGMCC 1.7299 / I-0</strain>
        <plasmid evidence="2">P2</plasmid>
    </source>
</reference>
<dbReference type="HOGENOM" id="CLU_2449722_0_0_0"/>
<evidence type="ECO:0000313" key="2">
    <source>
        <dbReference type="EMBL" id="AFD27296.1"/>
    </source>
</evidence>
<dbReference type="AlphaFoldDB" id="H8H199"/>
<protein>
    <submittedName>
        <fullName evidence="2">Uncharacterized protein</fullName>
    </submittedName>
</protein>
<dbReference type="EMBL" id="CP002193">
    <property type="protein sequence ID" value="AFD27296.1"/>
    <property type="molecule type" value="Genomic_DNA"/>
</dbReference>
<evidence type="ECO:0000256" key="1">
    <source>
        <dbReference type="SAM" id="MobiDB-lite"/>
    </source>
</evidence>
<sequence length="89" mass="10320">MRRARRKKREAVLATAYHRAYLPEVPYALLSGMAIGKDAPETPAEHRQVSQRIQREAETRLSSQSFRQVQAEREMTPEALQAQAEDWLR</sequence>
<keyword evidence="2" id="KW-0614">Plasmid</keyword>
<geneLocation type="plasmid" evidence="2 3">
    <name>P2</name>
</geneLocation>
<dbReference type="RefSeq" id="WP_014686393.1">
    <property type="nucleotide sequence ID" value="NC_017791.1"/>
</dbReference>
<name>H8H199_DEIGI</name>
<dbReference type="OrthoDB" id="9886974at2"/>
<accession>H8H199</accession>
<gene>
    <name evidence="2" type="ordered locus">DGo_PB0027</name>
</gene>